<name>A0A918K7U3_9GAMM</name>
<proteinExistence type="predicted"/>
<reference evidence="1" key="2">
    <citation type="submission" date="2020-09" db="EMBL/GenBank/DDBJ databases">
        <authorList>
            <person name="Sun Q."/>
            <person name="Kim S."/>
        </authorList>
    </citation>
    <scope>NUCLEOTIDE SEQUENCE</scope>
    <source>
        <strain evidence="1">KCTC 22169</strain>
    </source>
</reference>
<keyword evidence="2" id="KW-1185">Reference proteome</keyword>
<evidence type="ECO:0000313" key="1">
    <source>
        <dbReference type="EMBL" id="GGX51550.1"/>
    </source>
</evidence>
<evidence type="ECO:0000313" key="2">
    <source>
        <dbReference type="Proteomes" id="UP000626148"/>
    </source>
</evidence>
<sequence>MPQSLIVDLHIDADEFLRHYQGSAKQVVCTARDGRRVRFPTGILQRFVSRSGIHGAFRIEFDDNNKLVAIQRIA</sequence>
<dbReference type="RefSeq" id="WP_189608264.1">
    <property type="nucleotide sequence ID" value="NZ_BMXR01000004.1"/>
</dbReference>
<dbReference type="AlphaFoldDB" id="A0A918K7U3"/>
<protein>
    <recommendedName>
        <fullName evidence="3">DUF2835 domain-containing protein</fullName>
    </recommendedName>
</protein>
<evidence type="ECO:0008006" key="3">
    <source>
        <dbReference type="Google" id="ProtNLM"/>
    </source>
</evidence>
<comment type="caution">
    <text evidence="1">The sequence shown here is derived from an EMBL/GenBank/DDBJ whole genome shotgun (WGS) entry which is preliminary data.</text>
</comment>
<dbReference type="Pfam" id="PF11197">
    <property type="entry name" value="DUF2835"/>
    <property type="match status" value="1"/>
</dbReference>
<dbReference type="EMBL" id="BMXR01000004">
    <property type="protein sequence ID" value="GGX51550.1"/>
    <property type="molecule type" value="Genomic_DNA"/>
</dbReference>
<organism evidence="1 2">
    <name type="scientific">Saccharospirillum salsuginis</name>
    <dbReference type="NCBI Taxonomy" id="418750"/>
    <lineage>
        <taxon>Bacteria</taxon>
        <taxon>Pseudomonadati</taxon>
        <taxon>Pseudomonadota</taxon>
        <taxon>Gammaproteobacteria</taxon>
        <taxon>Oceanospirillales</taxon>
        <taxon>Saccharospirillaceae</taxon>
        <taxon>Saccharospirillum</taxon>
    </lineage>
</organism>
<accession>A0A918K7U3</accession>
<reference evidence="1" key="1">
    <citation type="journal article" date="2014" name="Int. J. Syst. Evol. Microbiol.">
        <title>Complete genome sequence of Corynebacterium casei LMG S-19264T (=DSM 44701T), isolated from a smear-ripened cheese.</title>
        <authorList>
            <consortium name="US DOE Joint Genome Institute (JGI-PGF)"/>
            <person name="Walter F."/>
            <person name="Albersmeier A."/>
            <person name="Kalinowski J."/>
            <person name="Ruckert C."/>
        </authorList>
    </citation>
    <scope>NUCLEOTIDE SEQUENCE</scope>
    <source>
        <strain evidence="1">KCTC 22169</strain>
    </source>
</reference>
<dbReference type="Proteomes" id="UP000626148">
    <property type="component" value="Unassembled WGS sequence"/>
</dbReference>
<gene>
    <name evidence="1" type="ORF">GCM10007392_18550</name>
</gene>
<dbReference type="InterPro" id="IPR021363">
    <property type="entry name" value="DUF2835"/>
</dbReference>